<name>A0A0E9VHA2_ANGAN</name>
<accession>A0A0E9VHA2</accession>
<protein>
    <submittedName>
        <fullName evidence="1">Uncharacterized protein</fullName>
    </submittedName>
</protein>
<organism evidence="1">
    <name type="scientific">Anguilla anguilla</name>
    <name type="common">European freshwater eel</name>
    <name type="synonym">Muraena anguilla</name>
    <dbReference type="NCBI Taxonomy" id="7936"/>
    <lineage>
        <taxon>Eukaryota</taxon>
        <taxon>Metazoa</taxon>
        <taxon>Chordata</taxon>
        <taxon>Craniata</taxon>
        <taxon>Vertebrata</taxon>
        <taxon>Euteleostomi</taxon>
        <taxon>Actinopterygii</taxon>
        <taxon>Neopterygii</taxon>
        <taxon>Teleostei</taxon>
        <taxon>Anguilliformes</taxon>
        <taxon>Anguillidae</taxon>
        <taxon>Anguilla</taxon>
    </lineage>
</organism>
<evidence type="ECO:0000313" key="1">
    <source>
        <dbReference type="EMBL" id="JAH77381.1"/>
    </source>
</evidence>
<dbReference type="EMBL" id="GBXM01031196">
    <property type="protein sequence ID" value="JAH77381.1"/>
    <property type="molecule type" value="Transcribed_RNA"/>
</dbReference>
<sequence>MKFLSLENIISLVALSLKGTVKFLASGLAH</sequence>
<reference evidence="1" key="1">
    <citation type="submission" date="2014-11" db="EMBL/GenBank/DDBJ databases">
        <authorList>
            <person name="Amaro Gonzalez C."/>
        </authorList>
    </citation>
    <scope>NUCLEOTIDE SEQUENCE</scope>
</reference>
<dbReference type="AlphaFoldDB" id="A0A0E9VHA2"/>
<reference evidence="1" key="2">
    <citation type="journal article" date="2015" name="Fish Shellfish Immunol.">
        <title>Early steps in the European eel (Anguilla anguilla)-Vibrio vulnificus interaction in the gills: Role of the RtxA13 toxin.</title>
        <authorList>
            <person name="Callol A."/>
            <person name="Pajuelo D."/>
            <person name="Ebbesson L."/>
            <person name="Teles M."/>
            <person name="MacKenzie S."/>
            <person name="Amaro C."/>
        </authorList>
    </citation>
    <scope>NUCLEOTIDE SEQUENCE</scope>
</reference>
<proteinExistence type="predicted"/>